<organism evidence="8 9">
    <name type="scientific">Pontiella desulfatans</name>
    <dbReference type="NCBI Taxonomy" id="2750659"/>
    <lineage>
        <taxon>Bacteria</taxon>
        <taxon>Pseudomonadati</taxon>
        <taxon>Kiritimatiellota</taxon>
        <taxon>Kiritimatiellia</taxon>
        <taxon>Kiritimatiellales</taxon>
        <taxon>Pontiellaceae</taxon>
        <taxon>Pontiella</taxon>
    </lineage>
</organism>
<feature type="domain" description="PhoH-like protein" evidence="7">
    <location>
        <begin position="108"/>
        <end position="311"/>
    </location>
</feature>
<proteinExistence type="inferred from homology"/>
<evidence type="ECO:0000256" key="4">
    <source>
        <dbReference type="ARBA" id="ARBA00022741"/>
    </source>
</evidence>
<dbReference type="FunFam" id="3.40.50.300:FF:000013">
    <property type="entry name" value="PhoH family ATPase"/>
    <property type="match status" value="1"/>
</dbReference>
<name>A0A6C2U9C7_PONDE</name>
<dbReference type="Pfam" id="PF02562">
    <property type="entry name" value="PhoH"/>
    <property type="match status" value="1"/>
</dbReference>
<dbReference type="InterPro" id="IPR003714">
    <property type="entry name" value="PhoH"/>
</dbReference>
<evidence type="ECO:0000256" key="3">
    <source>
        <dbReference type="ARBA" id="ARBA00022490"/>
    </source>
</evidence>
<dbReference type="GO" id="GO:0005524">
    <property type="term" value="F:ATP binding"/>
    <property type="evidence" value="ECO:0007669"/>
    <property type="project" value="UniProtKB-KW"/>
</dbReference>
<sequence length="316" mass="35212">MHENTIHFDNASEAREIGGAIDGFSAQIESENDLELVVRDQVVLIRGPEESVSRISEFIEELRKARNRAPLNGQVVDYAYDAFKRGENKVFEKLASIRIDVNPRKTAVFPKTLGQQIYLDAMQYNPITFGIGPAGTGKTYLAMAKAVSALLRDDVSRIVLTRPAIEAGENLGFLPGDFQQKVAPYLRPLYDALHDMIPAETIETYIERGIIEVAPLAYMRGRTLNHAFVILDEAQNTTPQQMLMFLTRLGFDSKCAITGDLTQIDLPNRSISGLVEARSILNNIKGLAIVELTERDVVRHPLVQKVIEAYQAKRAS</sequence>
<evidence type="ECO:0000313" key="8">
    <source>
        <dbReference type="EMBL" id="VGO16585.1"/>
    </source>
</evidence>
<dbReference type="Gene3D" id="3.40.50.300">
    <property type="entry name" value="P-loop containing nucleotide triphosphate hydrolases"/>
    <property type="match status" value="1"/>
</dbReference>
<dbReference type="SUPFAM" id="SSF52540">
    <property type="entry name" value="P-loop containing nucleoside triphosphate hydrolases"/>
    <property type="match status" value="1"/>
</dbReference>
<evidence type="ECO:0000256" key="6">
    <source>
        <dbReference type="ARBA" id="ARBA00039970"/>
    </source>
</evidence>
<comment type="subcellular location">
    <subcellularLocation>
        <location evidence="1">Cytoplasm</location>
    </subcellularLocation>
</comment>
<protein>
    <recommendedName>
        <fullName evidence="6">PhoH-like protein</fullName>
    </recommendedName>
</protein>
<evidence type="ECO:0000256" key="2">
    <source>
        <dbReference type="ARBA" id="ARBA00010393"/>
    </source>
</evidence>
<keyword evidence="9" id="KW-1185">Reference proteome</keyword>
<evidence type="ECO:0000313" key="9">
    <source>
        <dbReference type="Proteomes" id="UP000366872"/>
    </source>
</evidence>
<keyword evidence="4" id="KW-0547">Nucleotide-binding</keyword>
<dbReference type="PANTHER" id="PTHR30473">
    <property type="entry name" value="PROTEIN PHOH"/>
    <property type="match status" value="1"/>
</dbReference>
<comment type="similarity">
    <text evidence="2">Belongs to the PhoH family.</text>
</comment>
<gene>
    <name evidence="8" type="ORF">PDESU_05176</name>
</gene>
<dbReference type="PANTHER" id="PTHR30473:SF1">
    <property type="entry name" value="PHOH-LIKE PROTEIN"/>
    <property type="match status" value="1"/>
</dbReference>
<dbReference type="EMBL" id="CAAHFG010000003">
    <property type="protein sequence ID" value="VGO16585.1"/>
    <property type="molecule type" value="Genomic_DNA"/>
</dbReference>
<reference evidence="8 9" key="1">
    <citation type="submission" date="2019-04" db="EMBL/GenBank/DDBJ databases">
        <authorList>
            <person name="Van Vliet M D."/>
        </authorList>
    </citation>
    <scope>NUCLEOTIDE SEQUENCE [LARGE SCALE GENOMIC DNA]</scope>
    <source>
        <strain evidence="8 9">F1</strain>
    </source>
</reference>
<dbReference type="Proteomes" id="UP000366872">
    <property type="component" value="Unassembled WGS sequence"/>
</dbReference>
<accession>A0A6C2U9C7</accession>
<evidence type="ECO:0000256" key="1">
    <source>
        <dbReference type="ARBA" id="ARBA00004496"/>
    </source>
</evidence>
<dbReference type="RefSeq" id="WP_136082077.1">
    <property type="nucleotide sequence ID" value="NZ_CAAHFG010000003.1"/>
</dbReference>
<evidence type="ECO:0000256" key="5">
    <source>
        <dbReference type="ARBA" id="ARBA00022840"/>
    </source>
</evidence>
<dbReference type="InterPro" id="IPR051451">
    <property type="entry name" value="PhoH2-like"/>
</dbReference>
<dbReference type="AlphaFoldDB" id="A0A6C2U9C7"/>
<keyword evidence="3" id="KW-0963">Cytoplasm</keyword>
<dbReference type="GO" id="GO:0005829">
    <property type="term" value="C:cytosol"/>
    <property type="evidence" value="ECO:0007669"/>
    <property type="project" value="TreeGrafter"/>
</dbReference>
<evidence type="ECO:0000259" key="7">
    <source>
        <dbReference type="Pfam" id="PF02562"/>
    </source>
</evidence>
<keyword evidence="5" id="KW-0067">ATP-binding</keyword>
<dbReference type="InterPro" id="IPR027417">
    <property type="entry name" value="P-loop_NTPase"/>
</dbReference>